<comment type="caution">
    <text evidence="2">The sequence shown here is derived from an EMBL/GenBank/DDBJ whole genome shotgun (WGS) entry which is preliminary data.</text>
</comment>
<protein>
    <submittedName>
        <fullName evidence="2">Uncharacterized protein</fullName>
    </submittedName>
</protein>
<name>A0AAW0N2C9_9GOBI</name>
<dbReference type="Proteomes" id="UP001460270">
    <property type="component" value="Unassembled WGS sequence"/>
</dbReference>
<dbReference type="AlphaFoldDB" id="A0AAW0N2C9"/>
<reference evidence="3" key="1">
    <citation type="submission" date="2024-04" db="EMBL/GenBank/DDBJ databases">
        <title>Salinicola lusitanus LLJ914,a marine bacterium isolated from the Okinawa Trough.</title>
        <authorList>
            <person name="Li J."/>
        </authorList>
    </citation>
    <scope>NUCLEOTIDE SEQUENCE [LARGE SCALE GENOMIC DNA]</scope>
</reference>
<evidence type="ECO:0000256" key="1">
    <source>
        <dbReference type="SAM" id="MobiDB-lite"/>
    </source>
</evidence>
<evidence type="ECO:0000313" key="3">
    <source>
        <dbReference type="Proteomes" id="UP001460270"/>
    </source>
</evidence>
<dbReference type="EMBL" id="JBBPFD010000018">
    <property type="protein sequence ID" value="KAK7889796.1"/>
    <property type="molecule type" value="Genomic_DNA"/>
</dbReference>
<proteinExistence type="predicted"/>
<evidence type="ECO:0000313" key="2">
    <source>
        <dbReference type="EMBL" id="KAK7889796.1"/>
    </source>
</evidence>
<feature type="region of interest" description="Disordered" evidence="1">
    <location>
        <begin position="1"/>
        <end position="51"/>
    </location>
</feature>
<organism evidence="2 3">
    <name type="scientific">Mugilogobius chulae</name>
    <name type="common">yellowstripe goby</name>
    <dbReference type="NCBI Taxonomy" id="88201"/>
    <lineage>
        <taxon>Eukaryota</taxon>
        <taxon>Metazoa</taxon>
        <taxon>Chordata</taxon>
        <taxon>Craniata</taxon>
        <taxon>Vertebrata</taxon>
        <taxon>Euteleostomi</taxon>
        <taxon>Actinopterygii</taxon>
        <taxon>Neopterygii</taxon>
        <taxon>Teleostei</taxon>
        <taxon>Neoteleostei</taxon>
        <taxon>Acanthomorphata</taxon>
        <taxon>Gobiaria</taxon>
        <taxon>Gobiiformes</taxon>
        <taxon>Gobioidei</taxon>
        <taxon>Gobiidae</taxon>
        <taxon>Gobionellinae</taxon>
        <taxon>Mugilogobius</taxon>
    </lineage>
</organism>
<gene>
    <name evidence="2" type="ORF">WMY93_025356</name>
</gene>
<keyword evidence="3" id="KW-1185">Reference proteome</keyword>
<accession>A0AAW0N2C9</accession>
<sequence>MRTQLLLRSYRDRTALSKGPRTPYSRSTPIGQHEGRGRMPSPNPQSTCGLVGNSMNPRAPHGECRAGPVFYGRDENHTAPLESEVRLSSKSPLQYPGVDLPGEAEECDSSVVGTHLRSPFLNRGTPPRSASPERLEILRTDLIHTRSLATEELIDNLSDFSLGDGLTASLTSGVHHRVRDCRHDRHPRPCDHSSERPHWQWRHDEHGPLRLNVPSLPRELGEALPEV</sequence>